<dbReference type="OrthoDB" id="430326at2759"/>
<dbReference type="GO" id="GO:0016829">
    <property type="term" value="F:lyase activity"/>
    <property type="evidence" value="ECO:0007669"/>
    <property type="project" value="UniProtKB-KW"/>
</dbReference>
<dbReference type="GO" id="GO:0046872">
    <property type="term" value="F:metal ion binding"/>
    <property type="evidence" value="ECO:0007669"/>
    <property type="project" value="UniProtKB-UniRule"/>
</dbReference>
<evidence type="ECO:0000256" key="10">
    <source>
        <dbReference type="ARBA" id="ARBA00023239"/>
    </source>
</evidence>
<keyword evidence="11" id="KW-0732">Signal</keyword>
<evidence type="ECO:0000256" key="2">
    <source>
        <dbReference type="ARBA" id="ARBA00010168"/>
    </source>
</evidence>
<dbReference type="PANTHER" id="PTHR12439">
    <property type="entry name" value="PLACENTAL PROTEIN 11-RELATED"/>
    <property type="match status" value="1"/>
</dbReference>
<feature type="domain" description="EndoU" evidence="12">
    <location>
        <begin position="25"/>
        <end position="188"/>
    </location>
</feature>
<evidence type="ECO:0000256" key="7">
    <source>
        <dbReference type="ARBA" id="ARBA00022801"/>
    </source>
</evidence>
<evidence type="ECO:0000256" key="1">
    <source>
        <dbReference type="ARBA" id="ARBA00001936"/>
    </source>
</evidence>
<dbReference type="EMBL" id="KN740365">
    <property type="protein sequence ID" value="KIH53792.1"/>
    <property type="molecule type" value="Genomic_DNA"/>
</dbReference>
<dbReference type="CDD" id="cd21159">
    <property type="entry name" value="XendoU"/>
    <property type="match status" value="1"/>
</dbReference>
<dbReference type="InterPro" id="IPR037227">
    <property type="entry name" value="EndoU-like"/>
</dbReference>
<keyword evidence="9 11" id="KW-0464">Manganese</keyword>
<keyword evidence="4 11" id="KW-0540">Nuclease</keyword>
<evidence type="ECO:0000256" key="5">
    <source>
        <dbReference type="ARBA" id="ARBA00022723"/>
    </source>
</evidence>
<evidence type="ECO:0000256" key="6">
    <source>
        <dbReference type="ARBA" id="ARBA00022759"/>
    </source>
</evidence>
<dbReference type="SUPFAM" id="SSF142877">
    <property type="entry name" value="EndoU-like"/>
    <property type="match status" value="1"/>
</dbReference>
<feature type="signal peptide" evidence="11">
    <location>
        <begin position="1"/>
        <end position="16"/>
    </location>
</feature>
<organism evidence="13 14">
    <name type="scientific">Ancylostoma duodenale</name>
    <dbReference type="NCBI Taxonomy" id="51022"/>
    <lineage>
        <taxon>Eukaryota</taxon>
        <taxon>Metazoa</taxon>
        <taxon>Ecdysozoa</taxon>
        <taxon>Nematoda</taxon>
        <taxon>Chromadorea</taxon>
        <taxon>Rhabditida</taxon>
        <taxon>Rhabditina</taxon>
        <taxon>Rhabditomorpha</taxon>
        <taxon>Strongyloidea</taxon>
        <taxon>Ancylostomatidae</taxon>
        <taxon>Ancylostomatinae</taxon>
        <taxon>Ancylostoma</taxon>
    </lineage>
</organism>
<name>A0A0C2CVA9_9BILA</name>
<sequence>MLQPVLLVVAVGYGLSQRLPPFDVRDTELLQMSKKLRKSDDNKAHPWQITINYQGQAKDTQDNAPKEFFTNVDNNLLERPSFSQFIAMMDNFNRKTGSIEPRVPPEQEKREISTFLTTILASRPWQTLYGFLNRKGHPYAKNPSIFRNWIEQLWFTHYSRSKGKADSSAFEHVFMGEVSMLNKNPKVY</sequence>
<dbReference type="PANTHER" id="PTHR12439:SF11">
    <property type="entry name" value="URIDYLATE-SPECIFIC ENDORIBONUCLEASE"/>
    <property type="match status" value="1"/>
</dbReference>
<evidence type="ECO:0000256" key="3">
    <source>
        <dbReference type="ARBA" id="ARBA00011245"/>
    </source>
</evidence>
<evidence type="ECO:0000256" key="4">
    <source>
        <dbReference type="ARBA" id="ARBA00022722"/>
    </source>
</evidence>
<comment type="subunit">
    <text evidence="3 11">Monomer.</text>
</comment>
<keyword evidence="10" id="KW-0456">Lyase</keyword>
<keyword evidence="14" id="KW-1185">Reference proteome</keyword>
<keyword evidence="6 11" id="KW-0255">Endonuclease</keyword>
<dbReference type="Pfam" id="PF09412">
    <property type="entry name" value="XendoU"/>
    <property type="match status" value="1"/>
</dbReference>
<dbReference type="GO" id="GO:0004521">
    <property type="term" value="F:RNA endonuclease activity"/>
    <property type="evidence" value="ECO:0007669"/>
    <property type="project" value="UniProtKB-UniRule"/>
</dbReference>
<dbReference type="Proteomes" id="UP000054047">
    <property type="component" value="Unassembled WGS sequence"/>
</dbReference>
<evidence type="ECO:0000256" key="8">
    <source>
        <dbReference type="ARBA" id="ARBA00022884"/>
    </source>
</evidence>
<keyword evidence="5 11" id="KW-0479">Metal-binding</keyword>
<protein>
    <submittedName>
        <fullName evidence="13">Endoribonuclease XendoU</fullName>
    </submittedName>
</protein>
<dbReference type="GO" id="GO:0016787">
    <property type="term" value="F:hydrolase activity"/>
    <property type="evidence" value="ECO:0007669"/>
    <property type="project" value="UniProtKB-KW"/>
</dbReference>
<feature type="chain" id="PRO_5026376285" evidence="11">
    <location>
        <begin position="17"/>
        <end position="188"/>
    </location>
</feature>
<keyword evidence="8 11" id="KW-0694">RNA-binding</keyword>
<reference evidence="13 14" key="1">
    <citation type="submission" date="2013-12" db="EMBL/GenBank/DDBJ databases">
        <title>Draft genome of the parsitic nematode Ancylostoma duodenale.</title>
        <authorList>
            <person name="Mitreva M."/>
        </authorList>
    </citation>
    <scope>NUCLEOTIDE SEQUENCE [LARGE SCALE GENOMIC DNA]</scope>
    <source>
        <strain evidence="13 14">Zhejiang</strain>
    </source>
</reference>
<keyword evidence="7 11" id="KW-0378">Hydrolase</keyword>
<evidence type="ECO:0000259" key="12">
    <source>
        <dbReference type="PROSITE" id="PS51959"/>
    </source>
</evidence>
<evidence type="ECO:0000313" key="14">
    <source>
        <dbReference type="Proteomes" id="UP000054047"/>
    </source>
</evidence>
<evidence type="ECO:0000313" key="13">
    <source>
        <dbReference type="EMBL" id="KIH53792.1"/>
    </source>
</evidence>
<dbReference type="InterPro" id="IPR018998">
    <property type="entry name" value="EndoU_C"/>
</dbReference>
<dbReference type="GO" id="GO:0003723">
    <property type="term" value="F:RNA binding"/>
    <property type="evidence" value="ECO:0007669"/>
    <property type="project" value="UniProtKB-UniRule"/>
</dbReference>
<dbReference type="InterPro" id="IPR039787">
    <property type="entry name" value="ENDOU"/>
</dbReference>
<dbReference type="PROSITE" id="PS51959">
    <property type="entry name" value="ENDOU"/>
    <property type="match status" value="1"/>
</dbReference>
<comment type="cofactor">
    <cofactor evidence="1 11">
        <name>Mn(2+)</name>
        <dbReference type="ChEBI" id="CHEBI:29035"/>
    </cofactor>
</comment>
<evidence type="ECO:0000256" key="9">
    <source>
        <dbReference type="ARBA" id="ARBA00023211"/>
    </source>
</evidence>
<comment type="similarity">
    <text evidence="2 11">Belongs to the ENDOU family.</text>
</comment>
<evidence type="ECO:0000256" key="11">
    <source>
        <dbReference type="RuleBase" id="RU367085"/>
    </source>
</evidence>
<gene>
    <name evidence="13" type="ORF">ANCDUO_16068</name>
</gene>
<proteinExistence type="inferred from homology"/>
<accession>A0A0C2CVA9</accession>
<dbReference type="AlphaFoldDB" id="A0A0C2CVA9"/>